<name>A0ABP0PVU0_9DINO</name>
<proteinExistence type="predicted"/>
<feature type="non-terminal residue" evidence="1">
    <location>
        <position position="1"/>
    </location>
</feature>
<protein>
    <recommendedName>
        <fullName evidence="3">KIF-binding protein</fullName>
    </recommendedName>
</protein>
<sequence>ALLFVERLKHDYDNCAAPLRQAVKYTQALRLRQACGAFLHYFRELQKIAPPDEFENARVELTN</sequence>
<reference evidence="1 2" key="1">
    <citation type="submission" date="2024-02" db="EMBL/GenBank/DDBJ databases">
        <authorList>
            <person name="Chen Y."/>
            <person name="Shah S."/>
            <person name="Dougan E. K."/>
            <person name="Thang M."/>
            <person name="Chan C."/>
        </authorList>
    </citation>
    <scope>NUCLEOTIDE SEQUENCE [LARGE SCALE GENOMIC DNA]</scope>
</reference>
<gene>
    <name evidence="1" type="ORF">SCF082_LOCUS38224</name>
</gene>
<evidence type="ECO:0000313" key="1">
    <source>
        <dbReference type="EMBL" id="CAK9080142.1"/>
    </source>
</evidence>
<feature type="non-terminal residue" evidence="1">
    <location>
        <position position="63"/>
    </location>
</feature>
<organism evidence="1 2">
    <name type="scientific">Durusdinium trenchii</name>
    <dbReference type="NCBI Taxonomy" id="1381693"/>
    <lineage>
        <taxon>Eukaryota</taxon>
        <taxon>Sar</taxon>
        <taxon>Alveolata</taxon>
        <taxon>Dinophyceae</taxon>
        <taxon>Suessiales</taxon>
        <taxon>Symbiodiniaceae</taxon>
        <taxon>Durusdinium</taxon>
    </lineage>
</organism>
<dbReference type="Proteomes" id="UP001642464">
    <property type="component" value="Unassembled WGS sequence"/>
</dbReference>
<dbReference type="EMBL" id="CAXAMM010038686">
    <property type="protein sequence ID" value="CAK9080142.1"/>
    <property type="molecule type" value="Genomic_DNA"/>
</dbReference>
<evidence type="ECO:0000313" key="2">
    <source>
        <dbReference type="Proteomes" id="UP001642464"/>
    </source>
</evidence>
<comment type="caution">
    <text evidence="1">The sequence shown here is derived from an EMBL/GenBank/DDBJ whole genome shotgun (WGS) entry which is preliminary data.</text>
</comment>
<keyword evidence="2" id="KW-1185">Reference proteome</keyword>
<evidence type="ECO:0008006" key="3">
    <source>
        <dbReference type="Google" id="ProtNLM"/>
    </source>
</evidence>
<accession>A0ABP0PVU0</accession>